<evidence type="ECO:0000256" key="4">
    <source>
        <dbReference type="ARBA" id="ARBA00022741"/>
    </source>
</evidence>
<dbReference type="SUPFAM" id="SSF52540">
    <property type="entry name" value="P-loop containing nucleoside triphosphate hydrolases"/>
    <property type="match status" value="1"/>
</dbReference>
<dbReference type="FunFam" id="1.10.10.10:FF:000322">
    <property type="entry name" value="Probable disease resistance protein At1g63360"/>
    <property type="match status" value="1"/>
</dbReference>
<feature type="domain" description="NB-ARC" evidence="7">
    <location>
        <begin position="192"/>
        <end position="354"/>
    </location>
</feature>
<dbReference type="Proteomes" id="UP000585474">
    <property type="component" value="Unassembled WGS sequence"/>
</dbReference>
<dbReference type="InterPro" id="IPR058922">
    <property type="entry name" value="WHD_DRP"/>
</dbReference>
<dbReference type="SUPFAM" id="SSF52058">
    <property type="entry name" value="L domain-like"/>
    <property type="match status" value="1"/>
</dbReference>
<protein>
    <recommendedName>
        <fullName evidence="12">NB-ARC domain-containing disease resistance protein</fullName>
    </recommendedName>
</protein>
<dbReference type="InterPro" id="IPR050905">
    <property type="entry name" value="Plant_NBS-LRR"/>
</dbReference>
<dbReference type="Pfam" id="PF13855">
    <property type="entry name" value="LRR_8"/>
    <property type="match status" value="1"/>
</dbReference>
<dbReference type="GO" id="GO:0051607">
    <property type="term" value="P:defense response to virus"/>
    <property type="evidence" value="ECO:0007669"/>
    <property type="project" value="UniProtKB-ARBA"/>
</dbReference>
<dbReference type="PANTHER" id="PTHR33463:SF209">
    <property type="entry name" value="DISEASE RESISTANCE PROTEIN RPS2-LIKE"/>
    <property type="match status" value="1"/>
</dbReference>
<dbReference type="InterPro" id="IPR002182">
    <property type="entry name" value="NB-ARC"/>
</dbReference>
<dbReference type="InterPro" id="IPR057135">
    <property type="entry name" value="At4g27190-like_LRR"/>
</dbReference>
<organism evidence="10 11">
    <name type="scientific">Actinidia rufa</name>
    <dbReference type="NCBI Taxonomy" id="165716"/>
    <lineage>
        <taxon>Eukaryota</taxon>
        <taxon>Viridiplantae</taxon>
        <taxon>Streptophyta</taxon>
        <taxon>Embryophyta</taxon>
        <taxon>Tracheophyta</taxon>
        <taxon>Spermatophyta</taxon>
        <taxon>Magnoliopsida</taxon>
        <taxon>eudicotyledons</taxon>
        <taxon>Gunneridae</taxon>
        <taxon>Pentapetalae</taxon>
        <taxon>asterids</taxon>
        <taxon>Ericales</taxon>
        <taxon>Actinidiaceae</taxon>
        <taxon>Actinidia</taxon>
    </lineage>
</organism>
<evidence type="ECO:0000259" key="9">
    <source>
        <dbReference type="Pfam" id="PF23559"/>
    </source>
</evidence>
<feature type="domain" description="Disease resistance protein winged helix" evidence="9">
    <location>
        <begin position="440"/>
        <end position="510"/>
    </location>
</feature>
<dbReference type="GO" id="GO:0005524">
    <property type="term" value="F:ATP binding"/>
    <property type="evidence" value="ECO:0007669"/>
    <property type="project" value="UniProtKB-KW"/>
</dbReference>
<dbReference type="EMBL" id="BJWL01000029">
    <property type="protein sequence ID" value="GFZ21220.1"/>
    <property type="molecule type" value="Genomic_DNA"/>
</dbReference>
<comment type="caution">
    <text evidence="10">The sequence shown here is derived from an EMBL/GenBank/DDBJ whole genome shotgun (WGS) entry which is preliminary data.</text>
</comment>
<dbReference type="Gene3D" id="3.40.50.300">
    <property type="entry name" value="P-loop containing nucleotide triphosphate hydrolases"/>
    <property type="match status" value="1"/>
</dbReference>
<evidence type="ECO:0000259" key="7">
    <source>
        <dbReference type="Pfam" id="PF00931"/>
    </source>
</evidence>
<evidence type="ECO:0008006" key="12">
    <source>
        <dbReference type="Google" id="ProtNLM"/>
    </source>
</evidence>
<keyword evidence="6" id="KW-0067">ATP-binding</keyword>
<feature type="domain" description="Disease resistance protein At4g27190-like leucine-rich repeats" evidence="8">
    <location>
        <begin position="880"/>
        <end position="981"/>
    </location>
</feature>
<dbReference type="PRINTS" id="PR00364">
    <property type="entry name" value="DISEASERSIST"/>
</dbReference>
<proteinExistence type="inferred from homology"/>
<dbReference type="InterPro" id="IPR027417">
    <property type="entry name" value="P-loop_NTPase"/>
</dbReference>
<evidence type="ECO:0000256" key="5">
    <source>
        <dbReference type="ARBA" id="ARBA00022821"/>
    </source>
</evidence>
<keyword evidence="2" id="KW-0433">Leucine-rich repeat</keyword>
<name>A0A7J0HDK9_9ERIC</name>
<evidence type="ECO:0000313" key="10">
    <source>
        <dbReference type="EMBL" id="GFZ21220.1"/>
    </source>
</evidence>
<dbReference type="FunFam" id="3.40.50.300:FF:001091">
    <property type="entry name" value="Probable disease resistance protein At1g61300"/>
    <property type="match status" value="1"/>
</dbReference>
<keyword evidence="11" id="KW-1185">Reference proteome</keyword>
<comment type="similarity">
    <text evidence="1">Belongs to the disease resistance NB-LRR family.</text>
</comment>
<evidence type="ECO:0000256" key="1">
    <source>
        <dbReference type="ARBA" id="ARBA00008894"/>
    </source>
</evidence>
<dbReference type="OrthoDB" id="736010at2759"/>
<dbReference type="GO" id="GO:0043531">
    <property type="term" value="F:ADP binding"/>
    <property type="evidence" value="ECO:0007669"/>
    <property type="project" value="InterPro"/>
</dbReference>
<dbReference type="InterPro" id="IPR001611">
    <property type="entry name" value="Leu-rich_rpt"/>
</dbReference>
<dbReference type="Gene3D" id="1.10.8.430">
    <property type="entry name" value="Helical domain of apoptotic protease-activating factors"/>
    <property type="match status" value="1"/>
</dbReference>
<dbReference type="InterPro" id="IPR036388">
    <property type="entry name" value="WH-like_DNA-bd_sf"/>
</dbReference>
<gene>
    <name evidence="10" type="ORF">Acr_29g0003820</name>
</gene>
<dbReference type="PANTHER" id="PTHR33463">
    <property type="entry name" value="NB-ARC DOMAIN-CONTAINING PROTEIN-RELATED"/>
    <property type="match status" value="1"/>
</dbReference>
<evidence type="ECO:0000259" key="8">
    <source>
        <dbReference type="Pfam" id="PF23247"/>
    </source>
</evidence>
<dbReference type="Gene3D" id="3.80.10.10">
    <property type="entry name" value="Ribonuclease Inhibitor"/>
    <property type="match status" value="2"/>
</dbReference>
<dbReference type="InterPro" id="IPR042197">
    <property type="entry name" value="Apaf_helical"/>
</dbReference>
<dbReference type="Pfam" id="PF23559">
    <property type="entry name" value="WHD_DRP"/>
    <property type="match status" value="1"/>
</dbReference>
<dbReference type="InterPro" id="IPR032675">
    <property type="entry name" value="LRR_dom_sf"/>
</dbReference>
<evidence type="ECO:0000256" key="2">
    <source>
        <dbReference type="ARBA" id="ARBA00022614"/>
    </source>
</evidence>
<dbReference type="Pfam" id="PF23247">
    <property type="entry name" value="LRR_RPS2"/>
    <property type="match status" value="1"/>
</dbReference>
<dbReference type="AlphaFoldDB" id="A0A7J0HDK9"/>
<keyword evidence="4" id="KW-0547">Nucleotide-binding</keyword>
<dbReference type="Pfam" id="PF00931">
    <property type="entry name" value="NB-ARC"/>
    <property type="match status" value="1"/>
</dbReference>
<keyword evidence="3" id="KW-0677">Repeat</keyword>
<evidence type="ECO:0000313" key="11">
    <source>
        <dbReference type="Proteomes" id="UP000585474"/>
    </source>
</evidence>
<keyword evidence="5" id="KW-0611">Plant defense</keyword>
<accession>A0A7J0HDK9</accession>
<dbReference type="Gene3D" id="1.10.10.10">
    <property type="entry name" value="Winged helix-like DNA-binding domain superfamily/Winged helix DNA-binding domain"/>
    <property type="match status" value="1"/>
</dbReference>
<reference evidence="10 11" key="1">
    <citation type="submission" date="2019-07" db="EMBL/GenBank/DDBJ databases">
        <title>De Novo Assembly of kiwifruit Actinidia rufa.</title>
        <authorList>
            <person name="Sugita-Konishi S."/>
            <person name="Sato K."/>
            <person name="Mori E."/>
            <person name="Abe Y."/>
            <person name="Kisaki G."/>
            <person name="Hamano K."/>
            <person name="Suezawa K."/>
            <person name="Otani M."/>
            <person name="Fukuda T."/>
            <person name="Manabe T."/>
            <person name="Gomi K."/>
            <person name="Tabuchi M."/>
            <person name="Akimitsu K."/>
            <person name="Kataoka I."/>
        </authorList>
    </citation>
    <scope>NUCLEOTIDE SEQUENCE [LARGE SCALE GENOMIC DNA]</scope>
    <source>
        <strain evidence="11">cv. Fuchu</strain>
    </source>
</reference>
<evidence type="ECO:0000256" key="6">
    <source>
        <dbReference type="ARBA" id="ARBA00022840"/>
    </source>
</evidence>
<evidence type="ECO:0000256" key="3">
    <source>
        <dbReference type="ARBA" id="ARBA00022737"/>
    </source>
</evidence>
<sequence length="1039" mass="117677">MIWVTRLCYLEFDCAVNLLRRASIGVAEGGGNGKTSAAIAQSACEILRCLWVPITKRINYAKNLSKNWKNLCKKTSELGARRDDIDATIERVKPYKTPTRECEEWKNNVEEMEKSIMITKPEFEDEKKCLRGLCPDIFARMRLGGRVVNMIGEVEELLTKSKFENDFVTDSPPLKVEKKLVPDSLTVSAFKTLEKVLDKIQDKTTPKIGIWGMGGIGKTTIMQLLNNTPEITTMFDFVIWVTVSKSWNIEKIQEDVGQRLSINKTNESTDGVASILLQKLEDKKYLLLLDDVWEKIDLSVVGFPNAHQENGCKVVLTTRKLEVCRKMEIDDEIKVEVLPEKEAWEMFNLKVGNVEMSPTIRQYAEEIVRECGGLPLALKVVGGALRKVKNENVWRQFLRDLKSPAEALIEDINEVFKSLKVSYDYLTDIEQKNCFLFCGLYPEDHKIKKSDLIVYWRAEGLLSGKLTLADARVKGDVILEALVDTSLLEKCDGKASNDYVKMHDVVQDLVLAMTSPKGEENLHLVSAGTSTEMPEDKEWENATRISFMDNQHLSNLPESPDCPMVLTLLLRGCSNLKVIPESFFANMPRLHVLDLSNTGINSLPVSISKLVTLRELLLNRCFNLNVLPLELSELKELEVLEVTGAHLDYLHIGIFELTNLRRLKISDIRSNGNFVDGGQILVPGLISKISQMEEFYVPNLLYDFGVSVKSENIVASELSNFSSLSSVQFQFLSASNLQYFLQNSISWRERKLTEFRFRVGPRDRSFNLSKYKKCLTYEGGRGEDRSILPWAIEDVLSRSNAFELVGHGELTTLSDVGARNTYELKCCDVRSCDMLENIVNRNGLEMDAFRNLNILSLRSLRNLKCILKMEGPPPPLSGVANSFTNLKILFVSNCPMMKHVFSNGFMIQQLSNLEWLQIADCSGLEGMLPEDENVEYEALPKLKVLAMWGLSEFVSCFKGNAMCWKSLERVEISKCPKLRKLPLDVNSAANLKKIMPHKVLRPKLLLVPVRWMESSRSHYQYLVLLPQAQGILVVAKRGT</sequence>